<dbReference type="InterPro" id="IPR007922">
    <property type="entry name" value="DciA-like"/>
</dbReference>
<proteinExistence type="predicted"/>
<keyword evidence="2" id="KW-1185">Reference proteome</keyword>
<sequence length="154" mass="16320">MSPRRNPLLASATGPKPAADCIALDALADRARALDALDQRLRSLLPAAVARETRLADVRDGRIVFLASDPTWASRIRLHQATLLAEARTALGGTVERFAVKVAPLPAVPPEPAKPKPLSAATARHLRAAAKALPDPELQALYLQLASIATDDSD</sequence>
<evidence type="ECO:0000313" key="2">
    <source>
        <dbReference type="Proteomes" id="UP001595886"/>
    </source>
</evidence>
<protein>
    <submittedName>
        <fullName evidence="1">DciA family protein</fullName>
    </submittedName>
</protein>
<reference evidence="2" key="1">
    <citation type="journal article" date="2019" name="Int. J. Syst. Evol. Microbiol.">
        <title>The Global Catalogue of Microorganisms (GCM) 10K type strain sequencing project: providing services to taxonomists for standard genome sequencing and annotation.</title>
        <authorList>
            <consortium name="The Broad Institute Genomics Platform"/>
            <consortium name="The Broad Institute Genome Sequencing Center for Infectious Disease"/>
            <person name="Wu L."/>
            <person name="Ma J."/>
        </authorList>
    </citation>
    <scope>NUCLEOTIDE SEQUENCE [LARGE SCALE GENOMIC DNA]</scope>
    <source>
        <strain evidence="2">CCUG 30340</strain>
    </source>
</reference>
<dbReference type="EMBL" id="JBHSHD010000003">
    <property type="protein sequence ID" value="MFC4819426.1"/>
    <property type="molecule type" value="Genomic_DNA"/>
</dbReference>
<gene>
    <name evidence="1" type="ORF">ACFO6Q_03775</name>
</gene>
<dbReference type="Proteomes" id="UP001595886">
    <property type="component" value="Unassembled WGS sequence"/>
</dbReference>
<comment type="caution">
    <text evidence="1">The sequence shown here is derived from an EMBL/GenBank/DDBJ whole genome shotgun (WGS) entry which is preliminary data.</text>
</comment>
<evidence type="ECO:0000313" key="1">
    <source>
        <dbReference type="EMBL" id="MFC4819426.1"/>
    </source>
</evidence>
<accession>A0ABV9QRD9</accession>
<dbReference type="Pfam" id="PF05258">
    <property type="entry name" value="DciA"/>
    <property type="match status" value="1"/>
</dbReference>
<name>A0ABV9QRD9_9GAMM</name>
<organism evidence="1 2">
    <name type="scientific">Dokdonella ginsengisoli</name>
    <dbReference type="NCBI Taxonomy" id="363846"/>
    <lineage>
        <taxon>Bacteria</taxon>
        <taxon>Pseudomonadati</taxon>
        <taxon>Pseudomonadota</taxon>
        <taxon>Gammaproteobacteria</taxon>
        <taxon>Lysobacterales</taxon>
        <taxon>Rhodanobacteraceae</taxon>
        <taxon>Dokdonella</taxon>
    </lineage>
</organism>